<dbReference type="Gene3D" id="3.40.228.10">
    <property type="entry name" value="Dimethylsulfoxide Reductase, domain 2"/>
    <property type="match status" value="1"/>
</dbReference>
<dbReference type="SMART" id="SM00926">
    <property type="entry name" value="Molybdop_Fe4S4"/>
    <property type="match status" value="1"/>
</dbReference>
<dbReference type="SUPFAM" id="SSF53706">
    <property type="entry name" value="Formate dehydrogenase/DMSO reductase, domains 1-3"/>
    <property type="match status" value="1"/>
</dbReference>
<dbReference type="Gene3D" id="3.40.50.740">
    <property type="match status" value="1"/>
</dbReference>
<keyword evidence="3" id="KW-0408">Iron</keyword>
<dbReference type="Gene3D" id="2.40.40.20">
    <property type="match status" value="1"/>
</dbReference>
<proteinExistence type="inferred from homology"/>
<evidence type="ECO:0000256" key="1">
    <source>
        <dbReference type="ARBA" id="ARBA00010312"/>
    </source>
</evidence>
<keyword evidence="7" id="KW-1185">Reference proteome</keyword>
<organism evidence="6 7">
    <name type="scientific">Candidatus Seongchinamella marina</name>
    <dbReference type="NCBI Taxonomy" id="2518990"/>
    <lineage>
        <taxon>Bacteria</taxon>
        <taxon>Pseudomonadati</taxon>
        <taxon>Pseudomonadota</taxon>
        <taxon>Gammaproteobacteria</taxon>
        <taxon>Cellvibrionales</taxon>
        <taxon>Halieaceae</taxon>
        <taxon>Seongchinamella</taxon>
    </lineage>
</organism>
<dbReference type="SUPFAM" id="SSF50692">
    <property type="entry name" value="ADC-like"/>
    <property type="match status" value="1"/>
</dbReference>
<name>A0ABT3SRB5_9GAMM</name>
<evidence type="ECO:0000256" key="4">
    <source>
        <dbReference type="ARBA" id="ARBA00023014"/>
    </source>
</evidence>
<dbReference type="CDD" id="cd02775">
    <property type="entry name" value="MopB_CT"/>
    <property type="match status" value="1"/>
</dbReference>
<dbReference type="Pfam" id="PF04879">
    <property type="entry name" value="Molybdop_Fe4S4"/>
    <property type="match status" value="1"/>
</dbReference>
<dbReference type="PANTHER" id="PTHR43742:SF2">
    <property type="entry name" value="ASSIMILATORY NITRATE REDUCTASE CATALYTIC SUBUNIT"/>
    <property type="match status" value="1"/>
</dbReference>
<keyword evidence="2" id="KW-0479">Metal-binding</keyword>
<dbReference type="InterPro" id="IPR009010">
    <property type="entry name" value="Asp_de-COase-like_dom_sf"/>
</dbReference>
<dbReference type="InterPro" id="IPR006656">
    <property type="entry name" value="Mopterin_OxRdtase"/>
</dbReference>
<dbReference type="Gene3D" id="2.20.25.90">
    <property type="entry name" value="ADC-like domains"/>
    <property type="match status" value="1"/>
</dbReference>
<dbReference type="Pfam" id="PF01568">
    <property type="entry name" value="Molydop_binding"/>
    <property type="match status" value="1"/>
</dbReference>
<dbReference type="Proteomes" id="UP001143307">
    <property type="component" value="Unassembled WGS sequence"/>
</dbReference>
<dbReference type="InterPro" id="IPR050612">
    <property type="entry name" value="Prok_Mopterin_Oxidored"/>
</dbReference>
<evidence type="ECO:0000256" key="3">
    <source>
        <dbReference type="ARBA" id="ARBA00023004"/>
    </source>
</evidence>
<accession>A0ABT3SRB5</accession>
<dbReference type="EMBL" id="SHNP01000001">
    <property type="protein sequence ID" value="MCX2972394.1"/>
    <property type="molecule type" value="Genomic_DNA"/>
</dbReference>
<dbReference type="Pfam" id="PF00384">
    <property type="entry name" value="Molybdopterin"/>
    <property type="match status" value="1"/>
</dbReference>
<gene>
    <name evidence="6" type="ORF">EYC87_02170</name>
</gene>
<dbReference type="PANTHER" id="PTHR43742">
    <property type="entry name" value="TRIMETHYLAMINE-N-OXIDE REDUCTASE"/>
    <property type="match status" value="1"/>
</dbReference>
<evidence type="ECO:0000256" key="2">
    <source>
        <dbReference type="ARBA" id="ARBA00022723"/>
    </source>
</evidence>
<comment type="similarity">
    <text evidence="1">Belongs to the prokaryotic molybdopterin-containing oxidoreductase family.</text>
</comment>
<reference evidence="6" key="1">
    <citation type="submission" date="2019-02" db="EMBL/GenBank/DDBJ databases">
        <authorList>
            <person name="Li S.-H."/>
        </authorList>
    </citation>
    <scope>NUCLEOTIDE SEQUENCE</scope>
    <source>
        <strain evidence="6">IMCC8485</strain>
    </source>
</reference>
<feature type="domain" description="4Fe-4S Mo/W bis-MGD-type" evidence="5">
    <location>
        <begin position="3"/>
        <end position="59"/>
    </location>
</feature>
<dbReference type="InterPro" id="IPR006657">
    <property type="entry name" value="MoPterin_dinucl-bd_dom"/>
</dbReference>
<evidence type="ECO:0000313" key="6">
    <source>
        <dbReference type="EMBL" id="MCX2972394.1"/>
    </source>
</evidence>
<dbReference type="PROSITE" id="PS51669">
    <property type="entry name" value="4FE4S_MOW_BIS_MGD"/>
    <property type="match status" value="1"/>
</dbReference>
<comment type="caution">
    <text evidence="6">The sequence shown here is derived from an EMBL/GenBank/DDBJ whole genome shotgun (WGS) entry which is preliminary data.</text>
</comment>
<dbReference type="RefSeq" id="WP_279251414.1">
    <property type="nucleotide sequence ID" value="NZ_SHNP01000001.1"/>
</dbReference>
<evidence type="ECO:0000259" key="5">
    <source>
        <dbReference type="PROSITE" id="PS51669"/>
    </source>
</evidence>
<evidence type="ECO:0000313" key="7">
    <source>
        <dbReference type="Proteomes" id="UP001143307"/>
    </source>
</evidence>
<protein>
    <recommendedName>
        <fullName evidence="5">4Fe-4S Mo/W bis-MGD-type domain-containing protein</fullName>
    </recommendedName>
</protein>
<sequence>MATEQVKTYCRFCHAYCPMVATVEDDRLIAIAPDTDNEIYGGYTCVKGRQMLEQIYHPGRLEQSQKRLPDGEFEAIGSQKAMDEIADKLKAILAEYGPRSIASYNGTYSFQNSAAHGMARAFHAALDAPNYFTSVTIDQPAKVAIAPARMGWWNAGSHMWSDSDVSMVIGNNTLISHFSVPGGVPSFSPANALREGRKRGLKLIVIDPRKSEVAARADLHLQVRPGQDAALLAAIIQIVISENLYDKEFCEDHTEGLEELDQATRQFTPEAAAAATDVPAEQIYEAARIFAAGPKGSAVTGTGPEMGPHPNLVLHLSLALNAICGRHYRAGERIPNPGVLTPPGPRHAQATSPQPQWLTEGVASRIDPDIHETVVLSPYGPLKEMPAGLAADEILTPGEGQIKALICVGGNPLLAWPDQEKTHRALESLELLVCVDIKMAATAQMADYVLAPKICLEREDVTLLTDVWHDKPYSQYTRAVVEARGDEIEEWQVFWELGKRMGLELTLNEQPVDMISLPEKMDLLKTITQGSRVPIEDIAAKEGGHVQDVDDIIALPADPETAGHLQLFPPGLDEELTAALQDMQGKTDSEYPHLLISRRMKYTHNSTGPEFALLRAKNSHNPAYMHSSDLAKLDIADGELVEVRSRHGAIPAIAAASDDIKPGLVSMSHSWGGTPDPAAKIDEKVREMGSNTNRLIDNREHTERYSAMPRLSTVPISISKIA</sequence>
<keyword evidence="4" id="KW-0411">Iron-sulfur</keyword>
<dbReference type="InterPro" id="IPR006963">
    <property type="entry name" value="Mopterin_OxRdtase_4Fe-4S_dom"/>
</dbReference>